<dbReference type="GO" id="GO:0000350">
    <property type="term" value="P:generation of catalytic spliceosome for second transesterification step"/>
    <property type="evidence" value="ECO:0007669"/>
    <property type="project" value="EnsemblFungi"/>
</dbReference>
<keyword evidence="7" id="KW-0539">Nucleus</keyword>
<dbReference type="GO" id="GO:0046540">
    <property type="term" value="C:U4/U6 x U5 tri-snRNP complex"/>
    <property type="evidence" value="ECO:0007669"/>
    <property type="project" value="EnsemblFungi"/>
</dbReference>
<keyword evidence="4" id="KW-0507">mRNA processing</keyword>
<name>A0A1G4IZB7_9SACH</name>
<feature type="compositionally biased region" description="Basic and acidic residues" evidence="8">
    <location>
        <begin position="57"/>
        <end position="70"/>
    </location>
</feature>
<dbReference type="EMBL" id="LT598459">
    <property type="protein sequence ID" value="SCU82342.1"/>
    <property type="molecule type" value="Genomic_DNA"/>
</dbReference>
<evidence type="ECO:0000313" key="11">
    <source>
        <dbReference type="Proteomes" id="UP000190274"/>
    </source>
</evidence>
<evidence type="ECO:0000256" key="4">
    <source>
        <dbReference type="ARBA" id="ARBA00022664"/>
    </source>
</evidence>
<protein>
    <recommendedName>
        <fullName evidence="3">Pre-mRNA-splicing factor 18</fullName>
    </recommendedName>
</protein>
<dbReference type="Gene3D" id="1.20.940.10">
    <property type="entry name" value="Functional domain of the splicing factor Prp18"/>
    <property type="match status" value="1"/>
</dbReference>
<dbReference type="SUPFAM" id="SSF47938">
    <property type="entry name" value="Functional domain of the splicing factor Prp18"/>
    <property type="match status" value="1"/>
</dbReference>
<dbReference type="InterPro" id="IPR004098">
    <property type="entry name" value="Prp18"/>
</dbReference>
<evidence type="ECO:0000313" key="10">
    <source>
        <dbReference type="EMBL" id="SCU82342.1"/>
    </source>
</evidence>
<dbReference type="GO" id="GO:0071028">
    <property type="term" value="P:nuclear mRNA surveillance"/>
    <property type="evidence" value="ECO:0007669"/>
    <property type="project" value="EnsemblFungi"/>
</dbReference>
<keyword evidence="6" id="KW-0508">mRNA splicing</keyword>
<dbReference type="GO" id="GO:0005682">
    <property type="term" value="C:U5 snRNP"/>
    <property type="evidence" value="ECO:0007669"/>
    <property type="project" value="EnsemblFungi"/>
</dbReference>
<dbReference type="Pfam" id="PF02840">
    <property type="entry name" value="Prp18"/>
    <property type="match status" value="1"/>
</dbReference>
<evidence type="ECO:0000256" key="5">
    <source>
        <dbReference type="ARBA" id="ARBA00022728"/>
    </source>
</evidence>
<feature type="region of interest" description="Disordered" evidence="8">
    <location>
        <begin position="16"/>
        <end position="75"/>
    </location>
</feature>
<proteinExistence type="inferred from homology"/>
<dbReference type="PANTHER" id="PTHR13007">
    <property type="entry name" value="PRE-MRNA SPLICING FACTOR-RELATED"/>
    <property type="match status" value="1"/>
</dbReference>
<organism evidence="10 11">
    <name type="scientific">Lachancea dasiensis</name>
    <dbReference type="NCBI Taxonomy" id="1072105"/>
    <lineage>
        <taxon>Eukaryota</taxon>
        <taxon>Fungi</taxon>
        <taxon>Dikarya</taxon>
        <taxon>Ascomycota</taxon>
        <taxon>Saccharomycotina</taxon>
        <taxon>Saccharomycetes</taxon>
        <taxon>Saccharomycetales</taxon>
        <taxon>Saccharomycetaceae</taxon>
        <taxon>Lachancea</taxon>
    </lineage>
</organism>
<comment type="subcellular location">
    <subcellularLocation>
        <location evidence="1">Nucleus</location>
    </subcellularLocation>
</comment>
<keyword evidence="11" id="KW-1185">Reference proteome</keyword>
<dbReference type="InterPro" id="IPR039979">
    <property type="entry name" value="PRPF18"/>
</dbReference>
<reference evidence="11" key="1">
    <citation type="submission" date="2016-03" db="EMBL/GenBank/DDBJ databases">
        <authorList>
            <person name="Devillers H."/>
        </authorList>
    </citation>
    <scope>NUCLEOTIDE SEQUENCE [LARGE SCALE GENOMIC DNA]</scope>
</reference>
<gene>
    <name evidence="10" type="ORF">LADA_0C04588G</name>
</gene>
<evidence type="ECO:0000259" key="9">
    <source>
        <dbReference type="Pfam" id="PF02840"/>
    </source>
</evidence>
<dbReference type="Proteomes" id="UP000190274">
    <property type="component" value="Chromosome C"/>
</dbReference>
<dbReference type="OrthoDB" id="10261918at2759"/>
<dbReference type="AlphaFoldDB" id="A0A1G4IZB7"/>
<evidence type="ECO:0000256" key="1">
    <source>
        <dbReference type="ARBA" id="ARBA00004123"/>
    </source>
</evidence>
<accession>A0A1G4IZB7</accession>
<dbReference type="PANTHER" id="PTHR13007:SF19">
    <property type="entry name" value="PRE-MRNA-SPLICING FACTOR 18"/>
    <property type="match status" value="1"/>
</dbReference>
<evidence type="ECO:0000256" key="8">
    <source>
        <dbReference type="SAM" id="MobiDB-lite"/>
    </source>
</evidence>
<keyword evidence="5" id="KW-0747">Spliceosome</keyword>
<evidence type="ECO:0000256" key="3">
    <source>
        <dbReference type="ARBA" id="ARBA00018242"/>
    </source>
</evidence>
<feature type="domain" description="Prp18" evidence="9">
    <location>
        <begin position="145"/>
        <end position="251"/>
    </location>
</feature>
<dbReference type="STRING" id="1266660.A0A1G4IZB7"/>
<evidence type="ECO:0000256" key="6">
    <source>
        <dbReference type="ARBA" id="ARBA00023187"/>
    </source>
</evidence>
<sequence>MIDLSSLLKAEIARKQQDIQKTLDGDSVGPEKMLEKVPKNFGKESEEKDSSLANDLKVSRHTEVESEKPFSHKTGTSFDISEQEKLQTRHERISFIRQAEQNLDTKISVESIGVKDQQQHISIQCNLYIHFLLRQWQENGYKPDLLLETRKSLYPLLVKLRKRQLPSEFLTSISTIIYYIQQDQFSLAIQSYMKLSIGNVAWPIGVTSIGIHARSAHERIQGNDKIANVMLDETTRLWITSVKRLISFTQALSRKKSQRQDE</sequence>
<comment type="similarity">
    <text evidence="2">Belongs to the PRP18 family.</text>
</comment>
<evidence type="ECO:0000256" key="2">
    <source>
        <dbReference type="ARBA" id="ARBA00008137"/>
    </source>
</evidence>
<dbReference type="GO" id="GO:0000386">
    <property type="term" value="F:second spliceosomal transesterification activity"/>
    <property type="evidence" value="ECO:0007669"/>
    <property type="project" value="EnsemblFungi"/>
</dbReference>
<evidence type="ECO:0000256" key="7">
    <source>
        <dbReference type="ARBA" id="ARBA00023242"/>
    </source>
</evidence>
<feature type="compositionally biased region" description="Basic and acidic residues" evidence="8">
    <location>
        <begin position="32"/>
        <end position="50"/>
    </location>
</feature>
<dbReference type="GO" id="GO:0071021">
    <property type="term" value="C:U2-type post-spliceosomal complex"/>
    <property type="evidence" value="ECO:0007669"/>
    <property type="project" value="EnsemblFungi"/>
</dbReference>